<keyword evidence="1" id="KW-0802">TPR repeat</keyword>
<dbReference type="PANTHER" id="PTHR10098">
    <property type="entry name" value="RAPSYN-RELATED"/>
    <property type="match status" value="1"/>
</dbReference>
<dbReference type="Gene3D" id="1.25.40.10">
    <property type="entry name" value="Tetratricopeptide repeat domain"/>
    <property type="match status" value="2"/>
</dbReference>
<dbReference type="Proteomes" id="UP000198618">
    <property type="component" value="Unassembled WGS sequence"/>
</dbReference>
<name>A0A1I0ERI5_9BACI</name>
<dbReference type="Pfam" id="PF13374">
    <property type="entry name" value="TPR_10"/>
    <property type="match status" value="1"/>
</dbReference>
<dbReference type="STRING" id="930131.SAMN05216389_11270"/>
<accession>A0A1I0ERI5</accession>
<dbReference type="SUPFAM" id="SSF48452">
    <property type="entry name" value="TPR-like"/>
    <property type="match status" value="1"/>
</dbReference>
<dbReference type="PANTHER" id="PTHR10098:SF108">
    <property type="entry name" value="TETRATRICOPEPTIDE REPEAT PROTEIN 28"/>
    <property type="match status" value="1"/>
</dbReference>
<dbReference type="SMART" id="SM00028">
    <property type="entry name" value="TPR"/>
    <property type="match status" value="4"/>
</dbReference>
<protein>
    <submittedName>
        <fullName evidence="2">Tetratricopeptide repeat-containing protein</fullName>
    </submittedName>
</protein>
<dbReference type="Pfam" id="PF13424">
    <property type="entry name" value="TPR_12"/>
    <property type="match status" value="1"/>
</dbReference>
<dbReference type="AlphaFoldDB" id="A0A1I0ERI5"/>
<dbReference type="EMBL" id="FOHE01000012">
    <property type="protein sequence ID" value="SET48110.1"/>
    <property type="molecule type" value="Genomic_DNA"/>
</dbReference>
<sequence>MAMTDVLDVGEQLNKFSNGVNEEDIHVIVEEFRRGHFLHVLSRTNRFREKHEMNREIERTLSFIDAICHTQIGEKKKAADIIKVLYKDSTDASISNVILFGNVAFMCDFKLTRKIMSDAVKQIDAEDDFDQLEAARAYVVLGEAEETLEKFVRAIKYYQRALLYVEKAEEQESELVLFLNFKLGTLHSRVNKKEEAIEHFQHTIELSTDENVEIKVNSLVSIAKLYGSKKAYEKASSHLREAISIMEDSNTTLTNKFAHAEAYTEMAYNYFDQAKYEEALPYYDRAIAIHLKVPNYSARELGIIYMQYAYCLEHKDQQEKLLAGIHYEKAYGQLEKTSDMELIRNALGDIIAFFDRMGNKKKKNFYENKFVKMENEKFQMH</sequence>
<keyword evidence="3" id="KW-1185">Reference proteome</keyword>
<feature type="repeat" description="TPR" evidence="1">
    <location>
        <begin position="135"/>
        <end position="168"/>
    </location>
</feature>
<evidence type="ECO:0000256" key="1">
    <source>
        <dbReference type="PROSITE-ProRule" id="PRU00339"/>
    </source>
</evidence>
<reference evidence="2 3" key="1">
    <citation type="submission" date="2016-10" db="EMBL/GenBank/DDBJ databases">
        <authorList>
            <person name="de Groot N.N."/>
        </authorList>
    </citation>
    <scope>NUCLEOTIDE SEQUENCE [LARGE SCALE GENOMIC DNA]</scope>
    <source>
        <strain evidence="2 3">IBRC-M 10780</strain>
    </source>
</reference>
<gene>
    <name evidence="2" type="ORF">SAMN05216389_11270</name>
</gene>
<evidence type="ECO:0000313" key="2">
    <source>
        <dbReference type="EMBL" id="SET48110.1"/>
    </source>
</evidence>
<dbReference type="PROSITE" id="PS50005">
    <property type="entry name" value="TPR"/>
    <property type="match status" value="3"/>
</dbReference>
<dbReference type="InterPro" id="IPR011990">
    <property type="entry name" value="TPR-like_helical_dom_sf"/>
</dbReference>
<organism evidence="2 3">
    <name type="scientific">Oceanobacillus limi</name>
    <dbReference type="NCBI Taxonomy" id="930131"/>
    <lineage>
        <taxon>Bacteria</taxon>
        <taxon>Bacillati</taxon>
        <taxon>Bacillota</taxon>
        <taxon>Bacilli</taxon>
        <taxon>Bacillales</taxon>
        <taxon>Bacillaceae</taxon>
        <taxon>Oceanobacillus</taxon>
    </lineage>
</organism>
<feature type="repeat" description="TPR" evidence="1">
    <location>
        <begin position="260"/>
        <end position="293"/>
    </location>
</feature>
<evidence type="ECO:0000313" key="3">
    <source>
        <dbReference type="Proteomes" id="UP000198618"/>
    </source>
</evidence>
<dbReference type="OrthoDB" id="306502at2"/>
<dbReference type="PROSITE" id="PS50293">
    <property type="entry name" value="TPR_REGION"/>
    <property type="match status" value="1"/>
</dbReference>
<proteinExistence type="predicted"/>
<feature type="repeat" description="TPR" evidence="1">
    <location>
        <begin position="177"/>
        <end position="210"/>
    </location>
</feature>
<dbReference type="Pfam" id="PF13181">
    <property type="entry name" value="TPR_8"/>
    <property type="match status" value="1"/>
</dbReference>
<dbReference type="InterPro" id="IPR019734">
    <property type="entry name" value="TPR_rpt"/>
</dbReference>